<proteinExistence type="predicted"/>
<reference evidence="1" key="2">
    <citation type="submission" date="2023-05" db="EMBL/GenBank/DDBJ databases">
        <authorList>
            <consortium name="Lawrence Berkeley National Laboratory"/>
            <person name="Steindorff A."/>
            <person name="Hensen N."/>
            <person name="Bonometti L."/>
            <person name="Westerberg I."/>
            <person name="Brannstrom I.O."/>
            <person name="Guillou S."/>
            <person name="Cros-Aarteil S."/>
            <person name="Calhoun S."/>
            <person name="Haridas S."/>
            <person name="Kuo A."/>
            <person name="Mondo S."/>
            <person name="Pangilinan J."/>
            <person name="Riley R."/>
            <person name="Labutti K."/>
            <person name="Andreopoulos B."/>
            <person name="Lipzen A."/>
            <person name="Chen C."/>
            <person name="Yanf M."/>
            <person name="Daum C."/>
            <person name="Ng V."/>
            <person name="Clum A."/>
            <person name="Ohm R."/>
            <person name="Martin F."/>
            <person name="Silar P."/>
            <person name="Natvig D."/>
            <person name="Lalanne C."/>
            <person name="Gautier V."/>
            <person name="Ament-Velasquez S.L."/>
            <person name="Kruys A."/>
            <person name="Hutchinson M.I."/>
            <person name="Powell A.J."/>
            <person name="Barry K."/>
            <person name="Miller A.N."/>
            <person name="Grigoriev I.V."/>
            <person name="Debuchy R."/>
            <person name="Gladieux P."/>
            <person name="Thoren M.H."/>
            <person name="Johannesson H."/>
        </authorList>
    </citation>
    <scope>NUCLEOTIDE SEQUENCE</scope>
    <source>
        <strain evidence="1">CBS 892.96</strain>
    </source>
</reference>
<reference evidence="1" key="1">
    <citation type="journal article" date="2023" name="Mol. Phylogenet. Evol.">
        <title>Genome-scale phylogeny and comparative genomics of the fungal order Sordariales.</title>
        <authorList>
            <person name="Hensen N."/>
            <person name="Bonometti L."/>
            <person name="Westerberg I."/>
            <person name="Brannstrom I.O."/>
            <person name="Guillou S."/>
            <person name="Cros-Aarteil S."/>
            <person name="Calhoun S."/>
            <person name="Haridas S."/>
            <person name="Kuo A."/>
            <person name="Mondo S."/>
            <person name="Pangilinan J."/>
            <person name="Riley R."/>
            <person name="LaButti K."/>
            <person name="Andreopoulos B."/>
            <person name="Lipzen A."/>
            <person name="Chen C."/>
            <person name="Yan M."/>
            <person name="Daum C."/>
            <person name="Ng V."/>
            <person name="Clum A."/>
            <person name="Steindorff A."/>
            <person name="Ohm R.A."/>
            <person name="Martin F."/>
            <person name="Silar P."/>
            <person name="Natvig D.O."/>
            <person name="Lalanne C."/>
            <person name="Gautier V."/>
            <person name="Ament-Velasquez S.L."/>
            <person name="Kruys A."/>
            <person name="Hutchinson M.I."/>
            <person name="Powell A.J."/>
            <person name="Barry K."/>
            <person name="Miller A.N."/>
            <person name="Grigoriev I.V."/>
            <person name="Debuchy R."/>
            <person name="Gladieux P."/>
            <person name="Hiltunen Thoren M."/>
            <person name="Johannesson H."/>
        </authorList>
    </citation>
    <scope>NUCLEOTIDE SEQUENCE</scope>
    <source>
        <strain evidence="1">CBS 892.96</strain>
    </source>
</reference>
<organism evidence="1 2">
    <name type="scientific">Triangularia setosa</name>
    <dbReference type="NCBI Taxonomy" id="2587417"/>
    <lineage>
        <taxon>Eukaryota</taxon>
        <taxon>Fungi</taxon>
        <taxon>Dikarya</taxon>
        <taxon>Ascomycota</taxon>
        <taxon>Pezizomycotina</taxon>
        <taxon>Sordariomycetes</taxon>
        <taxon>Sordariomycetidae</taxon>
        <taxon>Sordariales</taxon>
        <taxon>Podosporaceae</taxon>
        <taxon>Triangularia</taxon>
    </lineage>
</organism>
<name>A0AAN7A8I9_9PEZI</name>
<dbReference type="EMBL" id="MU866200">
    <property type="protein sequence ID" value="KAK4176347.1"/>
    <property type="molecule type" value="Genomic_DNA"/>
</dbReference>
<gene>
    <name evidence="1" type="ORF">QBC36DRAFT_329445</name>
</gene>
<evidence type="ECO:0000313" key="2">
    <source>
        <dbReference type="Proteomes" id="UP001302321"/>
    </source>
</evidence>
<comment type="caution">
    <text evidence="1">The sequence shown here is derived from an EMBL/GenBank/DDBJ whole genome shotgun (WGS) entry which is preliminary data.</text>
</comment>
<dbReference type="AlphaFoldDB" id="A0AAN7A8I9"/>
<accession>A0AAN7A8I9</accession>
<sequence length="143" mass="15604">MPPRSAAVIDDSPTALTVILKHGITSVFLFASPSWTFEKLSTDLLEVLRDRYPDGLATSTDEESTITPIPAENSDVKVVFGTPRDADDYTKGFKKFDVGPKDTLGKKGLKKVSTLAFALLGPDQDEDRLVKFEVAFPVNDVEA</sequence>
<evidence type="ECO:0000313" key="1">
    <source>
        <dbReference type="EMBL" id="KAK4176347.1"/>
    </source>
</evidence>
<keyword evidence="2" id="KW-1185">Reference proteome</keyword>
<dbReference type="Proteomes" id="UP001302321">
    <property type="component" value="Unassembled WGS sequence"/>
</dbReference>
<protein>
    <submittedName>
        <fullName evidence="1">Uncharacterized protein</fullName>
    </submittedName>
</protein>